<evidence type="ECO:0000256" key="2">
    <source>
        <dbReference type="ARBA" id="ARBA00022448"/>
    </source>
</evidence>
<evidence type="ECO:0000256" key="5">
    <source>
        <dbReference type="ARBA" id="ARBA00023186"/>
    </source>
</evidence>
<dbReference type="SUPFAM" id="SSF54611">
    <property type="entry name" value="SecB-like"/>
    <property type="match status" value="1"/>
</dbReference>
<comment type="similarity">
    <text evidence="1 6">Belongs to the SecB family.</text>
</comment>
<keyword evidence="5 6" id="KW-0143">Chaperone</keyword>
<evidence type="ECO:0000313" key="7">
    <source>
        <dbReference type="EMBL" id="MFC3527573.1"/>
    </source>
</evidence>
<dbReference type="Gene3D" id="3.10.420.10">
    <property type="entry name" value="SecB-like"/>
    <property type="match status" value="1"/>
</dbReference>
<keyword evidence="6" id="KW-0963">Cytoplasm</keyword>
<sequence length="177" mass="19828">MTDENTNGAPAGTPAADAPKAEQAAVRMQILTQYVRDLSFENAVAQKGLPSGEVQPEISVQVSLDARKRPTEHQYEVITKFRVQSVNAKDKSSLFLCELDYGGIFHVEGVPEDQLHPFLMIECPRMMFPFVRRIVSDMTRDGGFPPFNMDPVDFVALYRQEIARRMQAERPAGQPVS</sequence>
<keyword evidence="3 6" id="KW-0653">Protein transport</keyword>
<comment type="subunit">
    <text evidence="6">Homotetramer, a dimer of dimers. One homotetramer interacts with 1 SecA dimer.</text>
</comment>
<proteinExistence type="inferred from homology"/>
<dbReference type="PANTHER" id="PTHR36918">
    <property type="match status" value="1"/>
</dbReference>
<dbReference type="HAMAP" id="MF_00821">
    <property type="entry name" value="SecB"/>
    <property type="match status" value="1"/>
</dbReference>
<evidence type="ECO:0000313" key="8">
    <source>
        <dbReference type="Proteomes" id="UP001595721"/>
    </source>
</evidence>
<keyword evidence="4 6" id="KW-0811">Translocation</keyword>
<keyword evidence="2 6" id="KW-0813">Transport</keyword>
<name>A0ABV7R0E9_9RHOB</name>
<protein>
    <recommendedName>
        <fullName evidence="6">Protein-export protein SecB</fullName>
    </recommendedName>
</protein>
<accession>A0ABV7R0E9</accession>
<evidence type="ECO:0000256" key="1">
    <source>
        <dbReference type="ARBA" id="ARBA00009990"/>
    </source>
</evidence>
<dbReference type="EMBL" id="JBHRXJ010000003">
    <property type="protein sequence ID" value="MFC3527573.1"/>
    <property type="molecule type" value="Genomic_DNA"/>
</dbReference>
<comment type="subcellular location">
    <subcellularLocation>
        <location evidence="6">Cytoplasm</location>
    </subcellularLocation>
</comment>
<dbReference type="NCBIfam" id="TIGR00809">
    <property type="entry name" value="secB"/>
    <property type="match status" value="1"/>
</dbReference>
<dbReference type="NCBIfam" id="NF004392">
    <property type="entry name" value="PRK05751.1-3"/>
    <property type="match status" value="1"/>
</dbReference>
<comment type="caution">
    <text evidence="7">The sequence shown here is derived from an EMBL/GenBank/DDBJ whole genome shotgun (WGS) entry which is preliminary data.</text>
</comment>
<dbReference type="InterPro" id="IPR003708">
    <property type="entry name" value="SecB"/>
</dbReference>
<dbReference type="PRINTS" id="PR01594">
    <property type="entry name" value="SECBCHAPRONE"/>
</dbReference>
<dbReference type="RefSeq" id="WP_374425699.1">
    <property type="nucleotide sequence ID" value="NZ_JBHRXJ010000003.1"/>
</dbReference>
<dbReference type="Pfam" id="PF02556">
    <property type="entry name" value="SecB"/>
    <property type="match status" value="1"/>
</dbReference>
<gene>
    <name evidence="6 7" type="primary">secB</name>
    <name evidence="7" type="ORF">ACFOMH_05255</name>
</gene>
<organism evidence="7 8">
    <name type="scientific">Paracoccus mangrovi</name>
    <dbReference type="NCBI Taxonomy" id="1715645"/>
    <lineage>
        <taxon>Bacteria</taxon>
        <taxon>Pseudomonadati</taxon>
        <taxon>Pseudomonadota</taxon>
        <taxon>Alphaproteobacteria</taxon>
        <taxon>Rhodobacterales</taxon>
        <taxon>Paracoccaceae</taxon>
        <taxon>Paracoccus</taxon>
    </lineage>
</organism>
<keyword evidence="8" id="KW-1185">Reference proteome</keyword>
<comment type="function">
    <text evidence="6">One of the proteins required for the normal export of preproteins out of the cell cytoplasm. It is a molecular chaperone that binds to a subset of precursor proteins, maintaining them in a translocation-competent state. It also specifically binds to its receptor SecA.</text>
</comment>
<evidence type="ECO:0000256" key="3">
    <source>
        <dbReference type="ARBA" id="ARBA00022927"/>
    </source>
</evidence>
<dbReference type="InterPro" id="IPR035958">
    <property type="entry name" value="SecB-like_sf"/>
</dbReference>
<evidence type="ECO:0000256" key="6">
    <source>
        <dbReference type="HAMAP-Rule" id="MF_00821"/>
    </source>
</evidence>
<evidence type="ECO:0000256" key="4">
    <source>
        <dbReference type="ARBA" id="ARBA00023010"/>
    </source>
</evidence>
<dbReference type="Proteomes" id="UP001595721">
    <property type="component" value="Unassembled WGS sequence"/>
</dbReference>
<dbReference type="PANTHER" id="PTHR36918:SF1">
    <property type="entry name" value="PROTEIN-EXPORT PROTEIN SECB"/>
    <property type="match status" value="1"/>
</dbReference>
<reference evidence="8" key="1">
    <citation type="journal article" date="2019" name="Int. J. Syst. Evol. Microbiol.">
        <title>The Global Catalogue of Microorganisms (GCM) 10K type strain sequencing project: providing services to taxonomists for standard genome sequencing and annotation.</title>
        <authorList>
            <consortium name="The Broad Institute Genomics Platform"/>
            <consortium name="The Broad Institute Genome Sequencing Center for Infectious Disease"/>
            <person name="Wu L."/>
            <person name="Ma J."/>
        </authorList>
    </citation>
    <scope>NUCLEOTIDE SEQUENCE [LARGE SCALE GENOMIC DNA]</scope>
    <source>
        <strain evidence="8">KCTC 42899</strain>
    </source>
</reference>